<reference evidence="2 3" key="1">
    <citation type="submission" date="2018-10" db="EMBL/GenBank/DDBJ databases">
        <title>Genomic Encyclopedia of Archaeal and Bacterial Type Strains, Phase II (KMG-II): from individual species to whole genera.</title>
        <authorList>
            <person name="Goeker M."/>
        </authorList>
    </citation>
    <scope>NUCLEOTIDE SEQUENCE [LARGE SCALE GENOMIC DNA]</scope>
    <source>
        <strain evidence="2 3">DSM 14954</strain>
    </source>
</reference>
<sequence length="300" mass="32684">MSLQVTHFTDPGCPWAWSASPALAALKWRYGDQLQWRNVMIGLTEQGSVYEERGYTPDRMARGYRTFRDRGMPFATDVRERVHGTWPMCRVVVATRRLAPEREYAVFRALQFAQFTGTGFLEDYADLKAAIEWVPGIDPDAIIAAAQSPETETAFEQDRDEARTAAGSPTEFQDKHANSDGRVRYTAPSLKISNGSLTLEAGGFQSFEAYDVLIANLDTSLTRRAPATDVAEVLDGFPDGLTTAEVALIMAEDKFTPDLGAAEDALIDALGAGTAQRLAFGHDALWVPAQTAAAKLAAAA</sequence>
<name>A0A660LJE0_9ACTN</name>
<organism evidence="2 3">
    <name type="scientific">Solirubrobacter pauli</name>
    <dbReference type="NCBI Taxonomy" id="166793"/>
    <lineage>
        <taxon>Bacteria</taxon>
        <taxon>Bacillati</taxon>
        <taxon>Actinomycetota</taxon>
        <taxon>Thermoleophilia</taxon>
        <taxon>Solirubrobacterales</taxon>
        <taxon>Solirubrobacteraceae</taxon>
        <taxon>Solirubrobacter</taxon>
    </lineage>
</organism>
<keyword evidence="3" id="KW-1185">Reference proteome</keyword>
<proteinExistence type="predicted"/>
<dbReference type="Gene3D" id="3.40.30.10">
    <property type="entry name" value="Glutaredoxin"/>
    <property type="match status" value="1"/>
</dbReference>
<dbReference type="SUPFAM" id="SSF52833">
    <property type="entry name" value="Thioredoxin-like"/>
    <property type="match status" value="1"/>
</dbReference>
<dbReference type="InterPro" id="IPR036249">
    <property type="entry name" value="Thioredoxin-like_sf"/>
</dbReference>
<feature type="region of interest" description="Disordered" evidence="1">
    <location>
        <begin position="148"/>
        <end position="179"/>
    </location>
</feature>
<gene>
    <name evidence="2" type="ORF">C8N24_3031</name>
</gene>
<evidence type="ECO:0000256" key="1">
    <source>
        <dbReference type="SAM" id="MobiDB-lite"/>
    </source>
</evidence>
<evidence type="ECO:0000313" key="3">
    <source>
        <dbReference type="Proteomes" id="UP000278962"/>
    </source>
</evidence>
<dbReference type="EMBL" id="RBIL01000001">
    <property type="protein sequence ID" value="RKQ93171.1"/>
    <property type="molecule type" value="Genomic_DNA"/>
</dbReference>
<protein>
    <submittedName>
        <fullName evidence="2">2-hydroxychromene-2-carboxylate isomerase</fullName>
    </submittedName>
</protein>
<dbReference type="GO" id="GO:0016853">
    <property type="term" value="F:isomerase activity"/>
    <property type="evidence" value="ECO:0007669"/>
    <property type="project" value="UniProtKB-KW"/>
</dbReference>
<dbReference type="OrthoDB" id="5242650at2"/>
<dbReference type="Proteomes" id="UP000278962">
    <property type="component" value="Unassembled WGS sequence"/>
</dbReference>
<dbReference type="RefSeq" id="WP_121251047.1">
    <property type="nucleotide sequence ID" value="NZ_RBIL01000001.1"/>
</dbReference>
<accession>A0A660LJE0</accession>
<evidence type="ECO:0000313" key="2">
    <source>
        <dbReference type="EMBL" id="RKQ93171.1"/>
    </source>
</evidence>
<comment type="caution">
    <text evidence="2">The sequence shown here is derived from an EMBL/GenBank/DDBJ whole genome shotgun (WGS) entry which is preliminary data.</text>
</comment>
<dbReference type="AlphaFoldDB" id="A0A660LJE0"/>
<keyword evidence="2" id="KW-0413">Isomerase</keyword>